<evidence type="ECO:0000313" key="3">
    <source>
        <dbReference type="Ensembl" id="ENSLLEP00000020363.1"/>
    </source>
</evidence>
<feature type="compositionally biased region" description="Basic and acidic residues" evidence="2">
    <location>
        <begin position="336"/>
        <end position="357"/>
    </location>
</feature>
<feature type="region of interest" description="Disordered" evidence="2">
    <location>
        <begin position="335"/>
        <end position="357"/>
    </location>
</feature>
<reference evidence="3" key="1">
    <citation type="submission" date="2025-08" db="UniProtKB">
        <authorList>
            <consortium name="Ensembl"/>
        </authorList>
    </citation>
    <scope>IDENTIFICATION</scope>
</reference>
<organism evidence="3 4">
    <name type="scientific">Leptobrachium leishanense</name>
    <name type="common">Leishan spiny toad</name>
    <dbReference type="NCBI Taxonomy" id="445787"/>
    <lineage>
        <taxon>Eukaryota</taxon>
        <taxon>Metazoa</taxon>
        <taxon>Chordata</taxon>
        <taxon>Craniata</taxon>
        <taxon>Vertebrata</taxon>
        <taxon>Euteleostomi</taxon>
        <taxon>Amphibia</taxon>
        <taxon>Batrachia</taxon>
        <taxon>Anura</taxon>
        <taxon>Pelobatoidea</taxon>
        <taxon>Megophryidae</taxon>
        <taxon>Leptobrachium</taxon>
    </lineage>
</organism>
<feature type="compositionally biased region" description="Basic and acidic residues" evidence="2">
    <location>
        <begin position="264"/>
        <end position="286"/>
    </location>
</feature>
<dbReference type="Ensembl" id="ENSLLET00000021164.1">
    <property type="protein sequence ID" value="ENSLLEP00000020363.1"/>
    <property type="gene ID" value="ENSLLEG00000012892.1"/>
</dbReference>
<dbReference type="GO" id="GO:0000801">
    <property type="term" value="C:central element"/>
    <property type="evidence" value="ECO:0007669"/>
    <property type="project" value="TreeGrafter"/>
</dbReference>
<protein>
    <recommendedName>
        <fullName evidence="5">Protein SIX6OS1</fullName>
    </recommendedName>
</protein>
<proteinExistence type="predicted"/>
<dbReference type="PANTHER" id="PTHR35449">
    <property type="entry name" value="PROTEIN SIX6OS1"/>
    <property type="match status" value="1"/>
</dbReference>
<dbReference type="InterPro" id="IPR031380">
    <property type="entry name" value="SIX6OS1"/>
</dbReference>
<dbReference type="OrthoDB" id="8961345at2759"/>
<accession>A0A8C5MVN2</accession>
<evidence type="ECO:0000256" key="2">
    <source>
        <dbReference type="SAM" id="MobiDB-lite"/>
    </source>
</evidence>
<name>A0A8C5MVN2_9ANUR</name>
<dbReference type="GO" id="GO:0010705">
    <property type="term" value="P:meiotic DNA double-strand break processing involved in reciprocal meiotic recombination"/>
    <property type="evidence" value="ECO:0007669"/>
    <property type="project" value="TreeGrafter"/>
</dbReference>
<evidence type="ECO:0000256" key="1">
    <source>
        <dbReference type="SAM" id="Coils"/>
    </source>
</evidence>
<evidence type="ECO:0000313" key="4">
    <source>
        <dbReference type="Proteomes" id="UP000694569"/>
    </source>
</evidence>
<keyword evidence="1" id="KW-0175">Coiled coil</keyword>
<dbReference type="GO" id="GO:0007283">
    <property type="term" value="P:spermatogenesis"/>
    <property type="evidence" value="ECO:0007669"/>
    <property type="project" value="TreeGrafter"/>
</dbReference>
<dbReference type="GO" id="GO:0048477">
    <property type="term" value="P:oogenesis"/>
    <property type="evidence" value="ECO:0007669"/>
    <property type="project" value="TreeGrafter"/>
</dbReference>
<keyword evidence="4" id="KW-1185">Reference proteome</keyword>
<reference evidence="3" key="2">
    <citation type="submission" date="2025-09" db="UniProtKB">
        <authorList>
            <consortium name="Ensembl"/>
        </authorList>
    </citation>
    <scope>IDENTIFICATION</scope>
</reference>
<dbReference type="PANTHER" id="PTHR35449:SF1">
    <property type="entry name" value="PROTEIN SIX6OS1"/>
    <property type="match status" value="1"/>
</dbReference>
<feature type="coiled-coil region" evidence="1">
    <location>
        <begin position="27"/>
        <end position="54"/>
    </location>
</feature>
<dbReference type="GO" id="GO:0007129">
    <property type="term" value="P:homologous chromosome pairing at meiosis"/>
    <property type="evidence" value="ECO:0007669"/>
    <property type="project" value="TreeGrafter"/>
</dbReference>
<dbReference type="Proteomes" id="UP000694569">
    <property type="component" value="Unplaced"/>
</dbReference>
<sequence length="563" mass="65725">MHFITSMRLSCIKMEEEGSMNNLDRVLMELVFQIEQDTQKNEALKEQIQIYTSSCLDEKQQILEYQEKLKSCDDKIFNLQKFSKSSREIRNTWKSTNDILTSHEDKLQSELESEVKITENEKIMYQDKLNQCKETFRYHQEKYMETPLAKTYYMKKQELDELQNKILQYREQRTKEEKHILDITGRAPFTSYNEWALQLATLRKNTYENFEQTARISLKTSDTETQCRLLELRLQHVKQQAEHISKQDSSVVAETLDLDNFMQPEERIFNNREESRTSTEKQKPELLNDPSLQRRIMHPQRDIKLIWQMNETGNEEKGKCRNQRTYSIIPSIQRQTIEKDPQKSAELTDKKKDTHAEPEINLHKETERRFDNFQKPVQPMLISTERDLGNYAEDVPSTSNVHESQGTVPGNYEEMEIEASPGDASLHKVPTYFSVTDSPATLCFKHPDLGSVKKVQESTVPITDMVESTKHQKEESVPFKCFLAPSPKSPTLSMSLSGLSTDRPSHLKDSGTIFWKMGGEDKTSFMFASKPPQTLNDEEEDFVFLFGQNQEEDKPSQSSFTFF</sequence>
<dbReference type="Pfam" id="PF15676">
    <property type="entry name" value="S6OS1"/>
    <property type="match status" value="1"/>
</dbReference>
<dbReference type="AlphaFoldDB" id="A0A8C5MVN2"/>
<feature type="region of interest" description="Disordered" evidence="2">
    <location>
        <begin position="263"/>
        <end position="287"/>
    </location>
</feature>
<feature type="coiled-coil region" evidence="1">
    <location>
        <begin position="152"/>
        <end position="179"/>
    </location>
</feature>
<dbReference type="GeneTree" id="ENSGT00390000010439"/>
<evidence type="ECO:0008006" key="5">
    <source>
        <dbReference type="Google" id="ProtNLM"/>
    </source>
</evidence>